<evidence type="ECO:0000259" key="1">
    <source>
        <dbReference type="PROSITE" id="PS50173"/>
    </source>
</evidence>
<comment type="caution">
    <text evidence="2">The sequence shown here is derived from an EMBL/GenBank/DDBJ whole genome shotgun (WGS) entry which is preliminary data.</text>
</comment>
<gene>
    <name evidence="2" type="ORF">ACFQ1S_46975</name>
</gene>
<organism evidence="2 3">
    <name type="scientific">Kibdelosporangium lantanae</name>
    <dbReference type="NCBI Taxonomy" id="1497396"/>
    <lineage>
        <taxon>Bacteria</taxon>
        <taxon>Bacillati</taxon>
        <taxon>Actinomycetota</taxon>
        <taxon>Actinomycetes</taxon>
        <taxon>Pseudonocardiales</taxon>
        <taxon>Pseudonocardiaceae</taxon>
        <taxon>Kibdelosporangium</taxon>
    </lineage>
</organism>
<evidence type="ECO:0000313" key="2">
    <source>
        <dbReference type="EMBL" id="MFD1052613.1"/>
    </source>
</evidence>
<dbReference type="Proteomes" id="UP001597045">
    <property type="component" value="Unassembled WGS sequence"/>
</dbReference>
<reference evidence="3" key="1">
    <citation type="journal article" date="2019" name="Int. J. Syst. Evol. Microbiol.">
        <title>The Global Catalogue of Microorganisms (GCM) 10K type strain sequencing project: providing services to taxonomists for standard genome sequencing and annotation.</title>
        <authorList>
            <consortium name="The Broad Institute Genomics Platform"/>
            <consortium name="The Broad Institute Genome Sequencing Center for Infectious Disease"/>
            <person name="Wu L."/>
            <person name="Ma J."/>
        </authorList>
    </citation>
    <scope>NUCLEOTIDE SEQUENCE [LARGE SCALE GENOMIC DNA]</scope>
    <source>
        <strain evidence="3">JCM 31486</strain>
    </source>
</reference>
<name>A0ABW3MPK8_9PSEU</name>
<dbReference type="InterPro" id="IPR000772">
    <property type="entry name" value="Ricin_B_lectin"/>
</dbReference>
<dbReference type="SUPFAM" id="SSF50370">
    <property type="entry name" value="Ricin B-like lectins"/>
    <property type="match status" value="1"/>
</dbReference>
<evidence type="ECO:0000313" key="3">
    <source>
        <dbReference type="Proteomes" id="UP001597045"/>
    </source>
</evidence>
<protein>
    <submittedName>
        <fullName evidence="2">Ricin-type beta-trefoil lectin domain protein</fullName>
    </submittedName>
</protein>
<dbReference type="Gene3D" id="2.80.10.50">
    <property type="match status" value="1"/>
</dbReference>
<dbReference type="EMBL" id="JBHTIS010004575">
    <property type="protein sequence ID" value="MFD1052613.1"/>
    <property type="molecule type" value="Genomic_DNA"/>
</dbReference>
<dbReference type="Pfam" id="PF00652">
    <property type="entry name" value="Ricin_B_lectin"/>
    <property type="match status" value="1"/>
</dbReference>
<dbReference type="InterPro" id="IPR035992">
    <property type="entry name" value="Ricin_B-like_lectins"/>
</dbReference>
<keyword evidence="3" id="KW-1185">Reference proteome</keyword>
<dbReference type="PROSITE" id="PS50231">
    <property type="entry name" value="RICIN_B_LECTIN"/>
    <property type="match status" value="1"/>
</dbReference>
<feature type="domain" description="UmuC" evidence="1">
    <location>
        <begin position="1"/>
        <end position="39"/>
    </location>
</feature>
<feature type="non-terminal residue" evidence="2">
    <location>
        <position position="1"/>
    </location>
</feature>
<sequence>DAVYIPPTFGLYQEISAGVFAIFREITPLVEGLSLDVAFSNGRAGAALNTFDCSTWTAQQWFRNGEDLHNWNGLCTDITDVNPNWGAGVKLFGCTGDSNQQWYFQQV</sequence>
<dbReference type="PROSITE" id="PS50173">
    <property type="entry name" value="UMUC"/>
    <property type="match status" value="1"/>
</dbReference>
<dbReference type="InterPro" id="IPR001126">
    <property type="entry name" value="UmuC"/>
</dbReference>
<accession>A0ABW3MPK8</accession>
<dbReference type="CDD" id="cd00161">
    <property type="entry name" value="beta-trefoil_Ricin-like"/>
    <property type="match status" value="1"/>
</dbReference>
<proteinExistence type="predicted"/>